<keyword evidence="2" id="KW-1185">Reference proteome</keyword>
<protein>
    <recommendedName>
        <fullName evidence="3">O-methyltransferase</fullName>
    </recommendedName>
</protein>
<dbReference type="Gene3D" id="3.40.50.150">
    <property type="entry name" value="Vaccinia Virus protein VP39"/>
    <property type="match status" value="1"/>
</dbReference>
<dbReference type="Proteomes" id="UP000764110">
    <property type="component" value="Unassembled WGS sequence"/>
</dbReference>
<dbReference type="AlphaFoldDB" id="A0A9P8M1U6"/>
<sequence>MEMAGTATWAIEASPRVHELLKRLHTASASQEKSLSQVLFYPKTIIGFYIRKASWPKAADHHMRHKFVSLEQDKCQFMYLLARSLGAKNIIEAGTSFGVSTIYPALAVGQNVRDARVMGMRATGKVVATEKEATKAAKAMDYWIQAGDEVEP</sequence>
<dbReference type="PANTHER" id="PTHR43167">
    <property type="entry name" value="PUTATIVE (AFU_ORTHOLOGUE AFUA_6G01830)-RELATED"/>
    <property type="match status" value="1"/>
</dbReference>
<accession>A0A9P8M1U6</accession>
<evidence type="ECO:0008006" key="3">
    <source>
        <dbReference type="Google" id="ProtNLM"/>
    </source>
</evidence>
<reference evidence="1 2" key="1">
    <citation type="submission" date="2020-07" db="EMBL/GenBank/DDBJ databases">
        <title>Metarhizium humberi genome.</title>
        <authorList>
            <person name="Lysoe E."/>
        </authorList>
    </citation>
    <scope>NUCLEOTIDE SEQUENCE [LARGE SCALE GENOMIC DNA]</scope>
    <source>
        <strain evidence="1 2">ESALQ1638</strain>
    </source>
</reference>
<dbReference type="EMBL" id="JACEFI010000037">
    <property type="protein sequence ID" value="KAH0592117.1"/>
    <property type="molecule type" value="Genomic_DNA"/>
</dbReference>
<dbReference type="PANTHER" id="PTHR43167:SF1">
    <property type="entry name" value="PUTATIVE (AFU_ORTHOLOGUE AFUA_6G01830)-RELATED"/>
    <property type="match status" value="1"/>
</dbReference>
<evidence type="ECO:0000313" key="2">
    <source>
        <dbReference type="Proteomes" id="UP000764110"/>
    </source>
</evidence>
<dbReference type="SUPFAM" id="SSF53335">
    <property type="entry name" value="S-adenosyl-L-methionine-dependent methyltransferases"/>
    <property type="match status" value="1"/>
</dbReference>
<proteinExistence type="predicted"/>
<gene>
    <name evidence="1" type="ORF">MHUMG1_10166</name>
</gene>
<dbReference type="InterPro" id="IPR029063">
    <property type="entry name" value="SAM-dependent_MTases_sf"/>
</dbReference>
<evidence type="ECO:0000313" key="1">
    <source>
        <dbReference type="EMBL" id="KAH0592117.1"/>
    </source>
</evidence>
<organism evidence="1 2">
    <name type="scientific">Metarhizium humberi</name>
    <dbReference type="NCBI Taxonomy" id="2596975"/>
    <lineage>
        <taxon>Eukaryota</taxon>
        <taxon>Fungi</taxon>
        <taxon>Dikarya</taxon>
        <taxon>Ascomycota</taxon>
        <taxon>Pezizomycotina</taxon>
        <taxon>Sordariomycetes</taxon>
        <taxon>Hypocreomycetidae</taxon>
        <taxon>Hypocreales</taxon>
        <taxon>Clavicipitaceae</taxon>
        <taxon>Metarhizium</taxon>
    </lineage>
</organism>
<comment type="caution">
    <text evidence="1">The sequence shown here is derived from an EMBL/GenBank/DDBJ whole genome shotgun (WGS) entry which is preliminary data.</text>
</comment>
<name>A0A9P8M1U6_9HYPO</name>